<dbReference type="EMBL" id="CP096983">
    <property type="protein sequence ID" value="URZ09850.1"/>
    <property type="molecule type" value="Genomic_DNA"/>
</dbReference>
<evidence type="ECO:0000313" key="2">
    <source>
        <dbReference type="Proteomes" id="UP000190951"/>
    </source>
</evidence>
<proteinExistence type="predicted"/>
<evidence type="ECO:0000313" key="1">
    <source>
        <dbReference type="EMBL" id="URZ09850.1"/>
    </source>
</evidence>
<dbReference type="AlphaFoldDB" id="A0A1S8LPF6"/>
<gene>
    <name evidence="1" type="ORF">CROST_005490</name>
</gene>
<dbReference type="RefSeq" id="WP_242950932.1">
    <property type="nucleotide sequence ID" value="NZ_CP096983.1"/>
</dbReference>
<dbReference type="STRING" id="84029.CROST_12260"/>
<dbReference type="Proteomes" id="UP000190951">
    <property type="component" value="Chromosome"/>
</dbReference>
<name>A0A1S8LPF6_9CLOT</name>
<protein>
    <submittedName>
        <fullName evidence="1">Uncharacterized protein</fullName>
    </submittedName>
</protein>
<reference evidence="1 2" key="1">
    <citation type="submission" date="2022-04" db="EMBL/GenBank/DDBJ databases">
        <title>Genome sequence of C. roseum typestrain.</title>
        <authorList>
            <person name="Poehlein A."/>
            <person name="Schoch T."/>
            <person name="Duerre P."/>
            <person name="Daniel R."/>
        </authorList>
    </citation>
    <scope>NUCLEOTIDE SEQUENCE [LARGE SCALE GENOMIC DNA]</scope>
    <source>
        <strain evidence="1 2">DSM 7320</strain>
    </source>
</reference>
<organism evidence="1 2">
    <name type="scientific">Clostridium felsineum</name>
    <dbReference type="NCBI Taxonomy" id="36839"/>
    <lineage>
        <taxon>Bacteria</taxon>
        <taxon>Bacillati</taxon>
        <taxon>Bacillota</taxon>
        <taxon>Clostridia</taxon>
        <taxon>Eubacteriales</taxon>
        <taxon>Clostridiaceae</taxon>
        <taxon>Clostridium</taxon>
    </lineage>
</organism>
<dbReference type="Pfam" id="PF16949">
    <property type="entry name" value="ABC_tran_2"/>
    <property type="match status" value="1"/>
</dbReference>
<accession>A0A1S8LPF6</accession>
<dbReference type="KEGG" id="crw:CROST_005490"/>
<dbReference type="InterPro" id="IPR031599">
    <property type="entry name" value="ABC_tran_2"/>
</dbReference>
<keyword evidence="2" id="KW-1185">Reference proteome</keyword>
<sequence length="549" mass="61299">MMEINKFLILTKYLLLGGSYGSGRKKLSRFSKNFVSRMILTFILFVIFAGFVGLIDVSIYFGVKILHMEYLFLQINYSAITLIILVFGIFSTMGVFYFSNDINFLMPMPFKPETIVASKFTVSLIREYFITAAILVPCTLIYGIGSSCGALFYIYSILFIIFQPILPLAIALLISILIMPFINKSKKKDLFKTLGGIFALLFAVGINVATRMMGNASNLQLLQNAKKANSVMVNMFPLGSLASTALVNLNLVYVLIFVLINVLSFVIIIFLGKYLYFKGVQGLSESSSKRKKIDSRKMNKETQKKSILFSYTIKEMKILFRTPAYFVNCVMSSFILPIILLIPVFFSNSNEHGLKDALSYVSTSQNFRIIIASAIVFGLIMGAMNAVTSTSISREGSNFFVMKYIPVSYSNQITAKITSGILIGAMGIVIIDIIAFFVIGFPAYVGIYIFVAGVLGNIFTSLIGMYVDLSMPKLEWDTEQRAVKSNFNSLIAFLVSIVPSAIIIIMCIFVRVNSNVFFIISVIIFVVLDYIVYKFVCSSGEKKLNNYES</sequence>